<name>A0A9E6TD52_9PSED</name>
<proteinExistence type="predicted"/>
<feature type="region of interest" description="Disordered" evidence="1">
    <location>
        <begin position="179"/>
        <end position="214"/>
    </location>
</feature>
<gene>
    <name evidence="2" type="ORF">HU754_010110</name>
</gene>
<reference evidence="2" key="2">
    <citation type="journal article" date="2021" name="Microorganisms">
        <title>The Ever-Expanding Pseudomonas Genus: Description of 43 New Species and Partition of the Pseudomonas putida Group.</title>
        <authorList>
            <person name="Girard L."/>
            <person name="Lood C."/>
            <person name="Hofte M."/>
            <person name="Vandamme P."/>
            <person name="Rokni-Zadeh H."/>
            <person name="van Noort V."/>
            <person name="Lavigne R."/>
            <person name="De Mot R."/>
        </authorList>
    </citation>
    <scope>NUCLEOTIDE SEQUENCE</scope>
    <source>
        <strain evidence="2">OE 48.2</strain>
    </source>
</reference>
<feature type="compositionally biased region" description="Polar residues" evidence="1">
    <location>
        <begin position="39"/>
        <end position="48"/>
    </location>
</feature>
<dbReference type="Proteomes" id="UP000627092">
    <property type="component" value="Chromosome"/>
</dbReference>
<dbReference type="KEGG" id="pze:HU754_010110"/>
<organism evidence="2 3">
    <name type="scientific">Pseudomonas zeae</name>
    <dbReference type="NCBI Taxonomy" id="2745510"/>
    <lineage>
        <taxon>Bacteria</taxon>
        <taxon>Pseudomonadati</taxon>
        <taxon>Pseudomonadota</taxon>
        <taxon>Gammaproteobacteria</taxon>
        <taxon>Pseudomonadales</taxon>
        <taxon>Pseudomonadaceae</taxon>
        <taxon>Pseudomonas</taxon>
    </lineage>
</organism>
<reference evidence="2" key="1">
    <citation type="journal article" date="2020" name="Microorganisms">
        <title>Reliable Identification of Environmental Pseudomonas Isolates Using the rpoD Gene.</title>
        <authorList>
            <consortium name="The Broad Institute Genome Sequencing Platform"/>
            <person name="Girard L."/>
            <person name="Lood C."/>
            <person name="Rokni-Zadeh H."/>
            <person name="van Noort V."/>
            <person name="Lavigne R."/>
            <person name="De Mot R."/>
        </authorList>
    </citation>
    <scope>NUCLEOTIDE SEQUENCE</scope>
    <source>
        <strain evidence="2">OE 48.2</strain>
    </source>
</reference>
<accession>A0A9E6TD52</accession>
<dbReference type="RefSeq" id="WP_186624386.1">
    <property type="nucleotide sequence ID" value="NZ_CP077090.1"/>
</dbReference>
<evidence type="ECO:0000256" key="1">
    <source>
        <dbReference type="SAM" id="MobiDB-lite"/>
    </source>
</evidence>
<evidence type="ECO:0000313" key="2">
    <source>
        <dbReference type="EMBL" id="QXI13746.1"/>
    </source>
</evidence>
<sequence length="557" mass="60831">MAKPPRKIPRTASPEASGRATNPLPVPLAALPGEPGHSTPHTEATSSHALPEAPADRPSVIVGRPFTRHRQLSEARTSDWVRQQSIETGQSALAGASSSERPAHPVYIDPESATRLKLQPGSEEGFRYDKRKKPYVEMLGGMVMVSKAAEGWRQTHAGESTPTGQRVEQIPGTKLWREIDTPQQGDPAVINPLSTERPDAVPGPSKRQRLDEQSHVATGTSTLVEHLLAQPGVALDLSAGQWRNWGKSTKPDSGESIEIDGQHFQIVTQGVSADTELVYLQHPGFAPDRYDAFENMLRHEPSRQPKWALKREGQWKVLDNAPPFEMSATQYVSAACNYLSEQATSNLARAVFDRLSLPQGINAHGLSAMALTFRHWLDRVNHEPPLHGLADPLMMLPKLPTSPGHLAGGRLLTLPAHNSAVLQRLDFDPQRFPQEWASYAAAPTPGNLRGLMATILQHNGYSINPTTHRLSEGALIFYRPGVAALFVLKLPPIAGNQVTRTTPAGTELIDPAYLTRLSVSQKQMLEGQLAHTEVIHLVGGIQPISADYPTLFIVREG</sequence>
<dbReference type="AlphaFoldDB" id="A0A9E6TD52"/>
<evidence type="ECO:0000313" key="3">
    <source>
        <dbReference type="Proteomes" id="UP000627092"/>
    </source>
</evidence>
<dbReference type="EMBL" id="CP077090">
    <property type="protein sequence ID" value="QXI13746.1"/>
    <property type="molecule type" value="Genomic_DNA"/>
</dbReference>
<feature type="region of interest" description="Disordered" evidence="1">
    <location>
        <begin position="1"/>
        <end position="83"/>
    </location>
</feature>
<protein>
    <submittedName>
        <fullName evidence="2">Uncharacterized protein</fullName>
    </submittedName>
</protein>